<name>D1C3E8_SPHTD</name>
<feature type="region of interest" description="Disordered" evidence="1">
    <location>
        <begin position="283"/>
        <end position="325"/>
    </location>
</feature>
<dbReference type="SUPFAM" id="SSF51445">
    <property type="entry name" value="(Trans)glycosidases"/>
    <property type="match status" value="1"/>
</dbReference>
<reference evidence="2 3" key="2">
    <citation type="journal article" date="2010" name="Stand. Genomic Sci.">
        <title>Complete genome sequence of Desulfohalobium retbaense type strain (HR(100)).</title>
        <authorList>
            <person name="Spring S."/>
            <person name="Nolan M."/>
            <person name="Lapidus A."/>
            <person name="Glavina Del Rio T."/>
            <person name="Copeland A."/>
            <person name="Tice H."/>
            <person name="Cheng J.F."/>
            <person name="Lucas S."/>
            <person name="Land M."/>
            <person name="Chen F."/>
            <person name="Bruce D."/>
            <person name="Goodwin L."/>
            <person name="Pitluck S."/>
            <person name="Ivanova N."/>
            <person name="Mavromatis K."/>
            <person name="Mikhailova N."/>
            <person name="Pati A."/>
            <person name="Chen A."/>
            <person name="Palaniappan K."/>
            <person name="Hauser L."/>
            <person name="Chang Y.J."/>
            <person name="Jeffries C.D."/>
            <person name="Munk C."/>
            <person name="Kiss H."/>
            <person name="Chain P."/>
            <person name="Han C."/>
            <person name="Brettin T."/>
            <person name="Detter J.C."/>
            <person name="Schuler E."/>
            <person name="Goker M."/>
            <person name="Rohde M."/>
            <person name="Bristow J."/>
            <person name="Eisen J.A."/>
            <person name="Markowitz V."/>
            <person name="Hugenholtz P."/>
            <person name="Kyrpides N.C."/>
            <person name="Klenk H.P."/>
        </authorList>
    </citation>
    <scope>NUCLEOTIDE SEQUENCE [LARGE SCALE GENOMIC DNA]</scope>
    <source>
        <strain evidence="3">ATCC 49802 / DSM 20745 / S 6022</strain>
    </source>
</reference>
<dbReference type="HOGENOM" id="CLU_855023_0_0_0"/>
<sequence>MGRSLRFVVVIILVAVLLRPGPSAKAAIGIPFGADLIAPGSNRWDDVERGLFRRMRGNIARFRIPVGFGGSPSQVEELIDDGARTVILTTEDCDFTPDRTRADLVGRGFYSVVERHPEVQFFIEVSNETNICGMDPYRARFWMLETREELRDLDRPNFGWMASMPTVLRDAEIILSRQDDGAVGDVYDAIAVHHYGDYNVWPLEDHYEWVDVTNLVLTQTSLPLYVTEIGINDPATPKPEKARRILEAVAQMPDRIRGVMVFAITEPQDNRWPQYTVDGAMADVFASRPDAPEDGSRAPLPEPRHAPSSGPPPVQRAPRRTGARP</sequence>
<dbReference type="InParanoid" id="D1C3E8"/>
<evidence type="ECO:0000313" key="3">
    <source>
        <dbReference type="Proteomes" id="UP000002027"/>
    </source>
</evidence>
<reference evidence="3" key="1">
    <citation type="submission" date="2009-11" db="EMBL/GenBank/DDBJ databases">
        <title>The complete chromosome 1 of Sphaerobacter thermophilus DSM 20745.</title>
        <authorList>
            <person name="Lucas S."/>
            <person name="Copeland A."/>
            <person name="Lapidus A."/>
            <person name="Glavina del Rio T."/>
            <person name="Dalin E."/>
            <person name="Tice H."/>
            <person name="Bruce D."/>
            <person name="Goodwin L."/>
            <person name="Pitluck S."/>
            <person name="Kyrpides N."/>
            <person name="Mavromatis K."/>
            <person name="Ivanova N."/>
            <person name="Mikhailova N."/>
            <person name="LaButti K.M."/>
            <person name="Clum A."/>
            <person name="Sun H.I."/>
            <person name="Brettin T."/>
            <person name="Detter J.C."/>
            <person name="Han C."/>
            <person name="Larimer F."/>
            <person name="Land M."/>
            <person name="Hauser L."/>
            <person name="Markowitz V."/>
            <person name="Cheng J.F."/>
            <person name="Hugenholtz P."/>
            <person name="Woyke T."/>
            <person name="Wu D."/>
            <person name="Steenblock K."/>
            <person name="Schneider S."/>
            <person name="Pukall R."/>
            <person name="Goeker M."/>
            <person name="Klenk H.P."/>
            <person name="Eisen J.A."/>
        </authorList>
    </citation>
    <scope>NUCLEOTIDE SEQUENCE [LARGE SCALE GENOMIC DNA]</scope>
    <source>
        <strain evidence="3">ATCC 49802 / DSM 20745 / S 6022</strain>
    </source>
</reference>
<proteinExistence type="predicted"/>
<dbReference type="Proteomes" id="UP000002027">
    <property type="component" value="Chromosome 1"/>
</dbReference>
<dbReference type="KEGG" id="sti:Sthe_1330"/>
<organism evidence="2 3">
    <name type="scientific">Sphaerobacter thermophilus (strain ATCC 49802 / DSM 20745 / KCCM 41009 / NCIMB 13125 / S 6022)</name>
    <dbReference type="NCBI Taxonomy" id="479434"/>
    <lineage>
        <taxon>Bacteria</taxon>
        <taxon>Pseudomonadati</taxon>
        <taxon>Thermomicrobiota</taxon>
        <taxon>Thermomicrobia</taxon>
        <taxon>Sphaerobacterales</taxon>
        <taxon>Sphaerobacterineae</taxon>
        <taxon>Sphaerobacteraceae</taxon>
        <taxon>Sphaerobacter</taxon>
    </lineage>
</organism>
<gene>
    <name evidence="2" type="ordered locus">Sthe_1330</name>
</gene>
<evidence type="ECO:0000256" key="1">
    <source>
        <dbReference type="SAM" id="MobiDB-lite"/>
    </source>
</evidence>
<protein>
    <recommendedName>
        <fullName evidence="4">Asl1-like glycosyl hydrolase catalytic domain-containing protein</fullName>
    </recommendedName>
</protein>
<dbReference type="RefSeq" id="WP_012871812.1">
    <property type="nucleotide sequence ID" value="NC_013523.1"/>
</dbReference>
<dbReference type="EMBL" id="CP001823">
    <property type="protein sequence ID" value="ACZ38765.1"/>
    <property type="molecule type" value="Genomic_DNA"/>
</dbReference>
<dbReference type="InterPro" id="IPR017853">
    <property type="entry name" value="GH"/>
</dbReference>
<keyword evidence="3" id="KW-1185">Reference proteome</keyword>
<dbReference type="AlphaFoldDB" id="D1C3E8"/>
<dbReference type="Gene3D" id="3.20.20.80">
    <property type="entry name" value="Glycosidases"/>
    <property type="match status" value="1"/>
</dbReference>
<accession>D1C3E8</accession>
<evidence type="ECO:0000313" key="2">
    <source>
        <dbReference type="EMBL" id="ACZ38765.1"/>
    </source>
</evidence>
<evidence type="ECO:0008006" key="4">
    <source>
        <dbReference type="Google" id="ProtNLM"/>
    </source>
</evidence>